<evidence type="ECO:0000259" key="8">
    <source>
        <dbReference type="PROSITE" id="PS50109"/>
    </source>
</evidence>
<evidence type="ECO:0000256" key="3">
    <source>
        <dbReference type="ARBA" id="ARBA00012438"/>
    </source>
</evidence>
<evidence type="ECO:0000256" key="4">
    <source>
        <dbReference type="ARBA" id="ARBA00022553"/>
    </source>
</evidence>
<evidence type="ECO:0000256" key="5">
    <source>
        <dbReference type="ARBA" id="ARBA00022679"/>
    </source>
</evidence>
<dbReference type="GO" id="GO:0000155">
    <property type="term" value="F:phosphorelay sensor kinase activity"/>
    <property type="evidence" value="ECO:0007669"/>
    <property type="project" value="InterPro"/>
</dbReference>
<evidence type="ECO:0000256" key="7">
    <source>
        <dbReference type="SAM" id="Phobius"/>
    </source>
</evidence>
<feature type="transmembrane region" description="Helical" evidence="7">
    <location>
        <begin position="33"/>
        <end position="52"/>
    </location>
</feature>
<keyword evidence="7" id="KW-0472">Membrane</keyword>
<accession>A0A4R6MS03</accession>
<keyword evidence="4" id="KW-0597">Phosphoprotein</keyword>
<dbReference type="InterPro" id="IPR036890">
    <property type="entry name" value="HATPase_C_sf"/>
</dbReference>
<dbReference type="PANTHER" id="PTHR42878:SF15">
    <property type="entry name" value="BACTERIOPHYTOCHROME"/>
    <property type="match status" value="1"/>
</dbReference>
<keyword evidence="6" id="KW-0418">Kinase</keyword>
<gene>
    <name evidence="9" type="ORF">DFR39_11269</name>
</gene>
<dbReference type="CDD" id="cd00082">
    <property type="entry name" value="HisKA"/>
    <property type="match status" value="1"/>
</dbReference>
<keyword evidence="7" id="KW-1133">Transmembrane helix</keyword>
<dbReference type="AlphaFoldDB" id="A0A4R6MS03"/>
<evidence type="ECO:0000313" key="10">
    <source>
        <dbReference type="Proteomes" id="UP000295357"/>
    </source>
</evidence>
<evidence type="ECO:0000256" key="6">
    <source>
        <dbReference type="ARBA" id="ARBA00022777"/>
    </source>
</evidence>
<dbReference type="InterPro" id="IPR003594">
    <property type="entry name" value="HATPase_dom"/>
</dbReference>
<dbReference type="PRINTS" id="PR00344">
    <property type="entry name" value="BCTRLSENSOR"/>
</dbReference>
<protein>
    <recommendedName>
        <fullName evidence="3">histidine kinase</fullName>
        <ecNumber evidence="3">2.7.13.3</ecNumber>
    </recommendedName>
</protein>
<proteinExistence type="predicted"/>
<feature type="domain" description="Histidine kinase" evidence="8">
    <location>
        <begin position="330"/>
        <end position="541"/>
    </location>
</feature>
<dbReference type="Proteomes" id="UP000295357">
    <property type="component" value="Unassembled WGS sequence"/>
</dbReference>
<dbReference type="GO" id="GO:0000156">
    <property type="term" value="F:phosphorelay response regulator activity"/>
    <property type="evidence" value="ECO:0007669"/>
    <property type="project" value="TreeGrafter"/>
</dbReference>
<comment type="catalytic activity">
    <reaction evidence="1">
        <text>ATP + protein L-histidine = ADP + protein N-phospho-L-histidine.</text>
        <dbReference type="EC" id="2.7.13.3"/>
    </reaction>
</comment>
<dbReference type="SUPFAM" id="SSF55874">
    <property type="entry name" value="ATPase domain of HSP90 chaperone/DNA topoisomerase II/histidine kinase"/>
    <property type="match status" value="1"/>
</dbReference>
<dbReference type="Gene3D" id="1.10.287.130">
    <property type="match status" value="1"/>
</dbReference>
<name>A0A4R6MS03_9BURK</name>
<dbReference type="InterPro" id="IPR004358">
    <property type="entry name" value="Sig_transdc_His_kin-like_C"/>
</dbReference>
<dbReference type="SMART" id="SM00387">
    <property type="entry name" value="HATPase_c"/>
    <property type="match status" value="1"/>
</dbReference>
<dbReference type="EC" id="2.7.13.3" evidence="3"/>
<dbReference type="EMBL" id="SNXE01000012">
    <property type="protein sequence ID" value="TDP05037.1"/>
    <property type="molecule type" value="Genomic_DNA"/>
</dbReference>
<dbReference type="FunFam" id="3.30.565.10:FF:000006">
    <property type="entry name" value="Sensor histidine kinase WalK"/>
    <property type="match status" value="1"/>
</dbReference>
<dbReference type="PROSITE" id="PS50109">
    <property type="entry name" value="HIS_KIN"/>
    <property type="match status" value="1"/>
</dbReference>
<sequence length="541" mass="58702">MGAALLVLVLLLAWLLWPAGGSAQLAVLLAGLGLGLLILAVAGLSWHVGVRLTRQRLGESLREAREQLQVLSQLQTDWQWRTDAQHHLVRWQAPQAAPASTWVGLAATQTLWERFRLVDGEAGQLLHRLQEQAPFTDVLVEAAVEGGAAAQFSGRWLLRAQVCLDGFGRFQGYMGTARPVGRAPEGQQAAGLRAPAAPEALLDDSRGWVQALPGPAWLVADMAGVHPRLLDLNAAAAQLMGRAAEQLRGEPWRACLDGLPVEVRECAAAPTAAQGVACGPWWLCLSPLPGPGHISLLSLWPQGALDTVPATLAVEAAERARAEQESFSYTVSHDLRAPLRVVEGFARILKEDYGRLLDRIGNDHLDRVMGAAARMNSMIDALLSLTQLSSQPLQQQTVNLSQLAGLVMEELRRGAPAREAQVWIQPDLLAQGDPTLLRMVLENLLGNAWKYSGKNPVTEIRFERQLLSGQAVYVVSDNGAGFDMRFAERLFGVFQRLHSASDFQGTGVGLASVRRIVHRHGGEVWAESEVGQGARFFFTLG</sequence>
<dbReference type="SMART" id="SM00388">
    <property type="entry name" value="HisKA"/>
    <property type="match status" value="1"/>
</dbReference>
<dbReference type="PANTHER" id="PTHR42878">
    <property type="entry name" value="TWO-COMPONENT HISTIDINE KINASE"/>
    <property type="match status" value="1"/>
</dbReference>
<evidence type="ECO:0000313" key="9">
    <source>
        <dbReference type="EMBL" id="TDP05037.1"/>
    </source>
</evidence>
<evidence type="ECO:0000256" key="2">
    <source>
        <dbReference type="ARBA" id="ARBA00004429"/>
    </source>
</evidence>
<reference evidence="9 10" key="1">
    <citation type="submission" date="2019-03" db="EMBL/GenBank/DDBJ databases">
        <title>Genomic Encyclopedia of Type Strains, Phase IV (KMG-IV): sequencing the most valuable type-strain genomes for metagenomic binning, comparative biology and taxonomic classification.</title>
        <authorList>
            <person name="Goeker M."/>
        </authorList>
    </citation>
    <scope>NUCLEOTIDE SEQUENCE [LARGE SCALE GENOMIC DNA]</scope>
    <source>
        <strain evidence="9 10">DSM 25082</strain>
    </source>
</reference>
<dbReference type="Pfam" id="PF02518">
    <property type="entry name" value="HATPase_c"/>
    <property type="match status" value="1"/>
</dbReference>
<dbReference type="SUPFAM" id="SSF47384">
    <property type="entry name" value="Homodimeric domain of signal transducing histidine kinase"/>
    <property type="match status" value="1"/>
</dbReference>
<dbReference type="Pfam" id="PF00512">
    <property type="entry name" value="HisKA"/>
    <property type="match status" value="1"/>
</dbReference>
<comment type="caution">
    <text evidence="9">The sequence shown here is derived from an EMBL/GenBank/DDBJ whole genome shotgun (WGS) entry which is preliminary data.</text>
</comment>
<keyword evidence="5" id="KW-0808">Transferase</keyword>
<dbReference type="GO" id="GO:0007234">
    <property type="term" value="P:osmosensory signaling via phosphorelay pathway"/>
    <property type="evidence" value="ECO:0007669"/>
    <property type="project" value="TreeGrafter"/>
</dbReference>
<keyword evidence="10" id="KW-1185">Reference proteome</keyword>
<comment type="subcellular location">
    <subcellularLocation>
        <location evidence="2">Cell inner membrane</location>
        <topology evidence="2">Multi-pass membrane protein</topology>
    </subcellularLocation>
</comment>
<dbReference type="InterPro" id="IPR003661">
    <property type="entry name" value="HisK_dim/P_dom"/>
</dbReference>
<dbReference type="GO" id="GO:0005886">
    <property type="term" value="C:plasma membrane"/>
    <property type="evidence" value="ECO:0007669"/>
    <property type="project" value="UniProtKB-SubCell"/>
</dbReference>
<dbReference type="InterPro" id="IPR050351">
    <property type="entry name" value="BphY/WalK/GraS-like"/>
</dbReference>
<dbReference type="InterPro" id="IPR036097">
    <property type="entry name" value="HisK_dim/P_sf"/>
</dbReference>
<dbReference type="InterPro" id="IPR005467">
    <property type="entry name" value="His_kinase_dom"/>
</dbReference>
<keyword evidence="7" id="KW-0812">Transmembrane</keyword>
<evidence type="ECO:0000256" key="1">
    <source>
        <dbReference type="ARBA" id="ARBA00000085"/>
    </source>
</evidence>
<dbReference type="GO" id="GO:0030295">
    <property type="term" value="F:protein kinase activator activity"/>
    <property type="evidence" value="ECO:0007669"/>
    <property type="project" value="TreeGrafter"/>
</dbReference>
<dbReference type="Gene3D" id="3.30.565.10">
    <property type="entry name" value="Histidine kinase-like ATPase, C-terminal domain"/>
    <property type="match status" value="1"/>
</dbReference>
<organism evidence="9 10">
    <name type="scientific">Roseateles asaccharophilus</name>
    <dbReference type="NCBI Taxonomy" id="582607"/>
    <lineage>
        <taxon>Bacteria</taxon>
        <taxon>Pseudomonadati</taxon>
        <taxon>Pseudomonadota</taxon>
        <taxon>Betaproteobacteria</taxon>
        <taxon>Burkholderiales</taxon>
        <taxon>Sphaerotilaceae</taxon>
        <taxon>Roseateles</taxon>
    </lineage>
</organism>